<dbReference type="InterPro" id="IPR007235">
    <property type="entry name" value="Glyco_trans_28_C"/>
</dbReference>
<comment type="caution">
    <text evidence="2">The sequence shown here is derived from an EMBL/GenBank/DDBJ whole genome shotgun (WGS) entry which is preliminary data.</text>
</comment>
<proteinExistence type="predicted"/>
<dbReference type="PANTHER" id="PTHR21015">
    <property type="entry name" value="UDP-N-ACETYLGLUCOSAMINE--N-ACETYLMURAMYL-(PENTAPEPTIDE) PYROPHOSPHORYL-UNDECAPRENOL N-ACETYLGLUCOSAMINE TRANSFERASE 1"/>
    <property type="match status" value="1"/>
</dbReference>
<dbReference type="OrthoDB" id="9803241at2"/>
<dbReference type="AlphaFoldDB" id="A0A3E1F172"/>
<dbReference type="RefSeq" id="WP_116879314.1">
    <property type="nucleotide sequence ID" value="NZ_QURB01000001.1"/>
</dbReference>
<evidence type="ECO:0000313" key="3">
    <source>
        <dbReference type="Proteomes" id="UP000257127"/>
    </source>
</evidence>
<organism evidence="2 3">
    <name type="scientific">Brumimicrobium aurantiacum</name>
    <dbReference type="NCBI Taxonomy" id="1737063"/>
    <lineage>
        <taxon>Bacteria</taxon>
        <taxon>Pseudomonadati</taxon>
        <taxon>Bacteroidota</taxon>
        <taxon>Flavobacteriia</taxon>
        <taxon>Flavobacteriales</taxon>
        <taxon>Crocinitomicaceae</taxon>
        <taxon>Brumimicrobium</taxon>
    </lineage>
</organism>
<dbReference type="EMBL" id="QURB01000001">
    <property type="protein sequence ID" value="RFC55477.1"/>
    <property type="molecule type" value="Genomic_DNA"/>
</dbReference>
<dbReference type="SUPFAM" id="SSF53756">
    <property type="entry name" value="UDP-Glycosyltransferase/glycogen phosphorylase"/>
    <property type="match status" value="1"/>
</dbReference>
<dbReference type="GO" id="GO:0016758">
    <property type="term" value="F:hexosyltransferase activity"/>
    <property type="evidence" value="ECO:0007669"/>
    <property type="project" value="InterPro"/>
</dbReference>
<sequence length="328" mass="38275">MHNTHIKSIKDSRILLSPLNWGLGHVTRTIPIIKTLLAQNNEVIICCDTQQEDFYRKYFPQLWYIPFEGYPFKFQGKGNWTFDILRNFSSLFLYLKEEKNRVNDLVEKFNPDLIISDQRFGFLSRKVKSIIITHQINLPVPKWNFIGKLWNKSLLSKFDQIWVPDNQEQGLSGQLSNGLTRKKKYIGPCSRFEQKHPNEVQEHKYDSLYIISGPNPYNSHLLELVLKKEERLKGKSAIILPETLKIEQLESSNLDIYSDLNHDDFSNLINSSKQVISRAGYSTIMDLIALKKEAILIPTPGQVEQIYLSKHHNSNSLWTFMTEDEFID</sequence>
<evidence type="ECO:0000259" key="1">
    <source>
        <dbReference type="Pfam" id="PF04101"/>
    </source>
</evidence>
<gene>
    <name evidence="2" type="ORF">DXU93_00655</name>
</gene>
<accession>A0A3E1F172</accession>
<dbReference type="Proteomes" id="UP000257127">
    <property type="component" value="Unassembled WGS sequence"/>
</dbReference>
<keyword evidence="3" id="KW-1185">Reference proteome</keyword>
<reference evidence="2 3" key="1">
    <citation type="submission" date="2018-08" db="EMBL/GenBank/DDBJ databases">
        <title>The draft genome squence of Brumimicrobium sp. N62.</title>
        <authorList>
            <person name="Du Z.-J."/>
            <person name="Luo H.-R."/>
        </authorList>
    </citation>
    <scope>NUCLEOTIDE SEQUENCE [LARGE SCALE GENOMIC DNA]</scope>
    <source>
        <strain evidence="2 3">N62</strain>
    </source>
</reference>
<name>A0A3E1F172_9FLAO</name>
<evidence type="ECO:0000313" key="2">
    <source>
        <dbReference type="EMBL" id="RFC55477.1"/>
    </source>
</evidence>
<dbReference type="PANTHER" id="PTHR21015:SF22">
    <property type="entry name" value="GLYCOSYLTRANSFERASE"/>
    <property type="match status" value="1"/>
</dbReference>
<dbReference type="Gene3D" id="3.40.50.2000">
    <property type="entry name" value="Glycogen Phosphorylase B"/>
    <property type="match status" value="1"/>
</dbReference>
<protein>
    <recommendedName>
        <fullName evidence="1">Glycosyl transferase family 28 C-terminal domain-containing protein</fullName>
    </recommendedName>
</protein>
<dbReference type="Pfam" id="PF04101">
    <property type="entry name" value="Glyco_tran_28_C"/>
    <property type="match status" value="1"/>
</dbReference>
<feature type="domain" description="Glycosyl transferase family 28 C-terminal" evidence="1">
    <location>
        <begin position="255"/>
        <end position="306"/>
    </location>
</feature>